<dbReference type="PROSITE" id="PS50293">
    <property type="entry name" value="TPR_REGION"/>
    <property type="match status" value="2"/>
</dbReference>
<sequence>MFREEQTSMCPLLALVVAIKRDESPGRQERLKELGLQACIVASRRPALTERKTPYWRSIRPAREPGSLFHPAVTAGSTARTASPSDLTTQRQTQTSPLKARNSAQQCALFRPLQCTRCPYAGRDNLLNLPKTPHARGQLMQQHPPTLAQSGPPPAKPTMSQPRADRAVSPQSVLAPCADSRLADAPSDAQPSDDAACAAPTNSDPHALAEALNGVAAALAARGDPNATQAYKSLGDVLLQLDRPAEAEQAYGQALTLRPQDPEALFGLGRLLYAQQRLPEAALASQLAIMVKPDHAQARVNLACVLLDLGRPAEAEATLREAPAHNGGDADVHFTLGLALEKTGRYVEAEAAYRETLKLSPNAVAAHINLGNVLQQSGRLHEAVSAYRQALALNPSVAPSHYNLATLLRALDRPHEAEPLYRRALELAPDYHDARFGLGTLLLSLGRFDEGWRLFESRYALPRFLHCRTKAMLPLPQWQGEPLTGRSLLVWQEDGLGDMIQFGRYLPLLKAAGAARVDVVCESALHRLFSTVEGVDGVLTHETAKSRYNDYDCWTSLLSAPLHVQTTLDSIPSAAYLKVDASRAAYWRERLAHLPPGPRVGVVWKGNPRHHNDAHRSMTSLAALLPLWGWPGASFVSLQKGQDEEEAQRPHAYQPLLALGHELTDFADTAALIDGLDLIVSVDTSTAHLAASLGKPCWVLLPHHDPDWRWLHGRSDSPWYPGTMRVFWQPRAGNWSAPLEAMLQAGLQRFALTQPVSAT</sequence>
<evidence type="ECO:0000256" key="2">
    <source>
        <dbReference type="SAM" id="MobiDB-lite"/>
    </source>
</evidence>
<dbReference type="InterPro" id="IPR011990">
    <property type="entry name" value="TPR-like_helical_dom_sf"/>
</dbReference>
<dbReference type="PANTHER" id="PTHR44809">
    <property type="match status" value="1"/>
</dbReference>
<feature type="repeat" description="TPR" evidence="1">
    <location>
        <begin position="398"/>
        <end position="431"/>
    </location>
</feature>
<comment type="caution">
    <text evidence="3">The sequence shown here is derived from an EMBL/GenBank/DDBJ whole genome shotgun (WGS) entry which is preliminary data.</text>
</comment>
<feature type="repeat" description="TPR" evidence="1">
    <location>
        <begin position="330"/>
        <end position="363"/>
    </location>
</feature>
<dbReference type="Pfam" id="PF00515">
    <property type="entry name" value="TPR_1"/>
    <property type="match status" value="1"/>
</dbReference>
<feature type="repeat" description="TPR" evidence="1">
    <location>
        <begin position="228"/>
        <end position="261"/>
    </location>
</feature>
<dbReference type="SUPFAM" id="SSF53756">
    <property type="entry name" value="UDP-Glycosyltransferase/glycogen phosphorylase"/>
    <property type="match status" value="1"/>
</dbReference>
<gene>
    <name evidence="3" type="ORF">C0Z19_20035</name>
</gene>
<reference evidence="3 4" key="1">
    <citation type="submission" date="2018-01" db="EMBL/GenBank/DDBJ databases">
        <title>Whole genome analyses suggest that Burkholderia sensu lato contains two further novel genera in the rhizoxinica-symbiotica group Mycetohabitans gen. nov., and Trinickia gen. nov.: implications for the evolution of diazotrophy and nodulation in the Burkholderiaceae.</title>
        <authorList>
            <person name="Estrada-de los Santos P."/>
            <person name="Palmer M."/>
            <person name="Chavez-Ramirez B."/>
            <person name="Beukes C."/>
            <person name="Steenkamp E.T."/>
            <person name="Hirsch A.M."/>
            <person name="Manyaka P."/>
            <person name="Maluk M."/>
            <person name="Lafos M."/>
            <person name="Crook M."/>
            <person name="Gross E."/>
            <person name="Simon M.F."/>
            <person name="Bueno dos Reis Junior F."/>
            <person name="Poole P.S."/>
            <person name="Venter S.N."/>
            <person name="James E.K."/>
        </authorList>
    </citation>
    <scope>NUCLEOTIDE SEQUENCE [LARGE SCALE GENOMIC DNA]</scope>
    <source>
        <strain evidence="3 4">GP25-8</strain>
    </source>
</reference>
<dbReference type="Pfam" id="PF13432">
    <property type="entry name" value="TPR_16"/>
    <property type="match status" value="3"/>
</dbReference>
<proteinExistence type="predicted"/>
<organism evidence="3 4">
    <name type="scientific">Trinickia soli</name>
    <dbReference type="NCBI Taxonomy" id="380675"/>
    <lineage>
        <taxon>Bacteria</taxon>
        <taxon>Pseudomonadati</taxon>
        <taxon>Pseudomonadota</taxon>
        <taxon>Betaproteobacteria</taxon>
        <taxon>Burkholderiales</taxon>
        <taxon>Burkholderiaceae</taxon>
        <taxon>Trinickia</taxon>
    </lineage>
</organism>
<dbReference type="InterPro" id="IPR002201">
    <property type="entry name" value="Glyco_trans_9"/>
</dbReference>
<keyword evidence="4" id="KW-1185">Reference proteome</keyword>
<dbReference type="AlphaFoldDB" id="A0A2N7VU10"/>
<evidence type="ECO:0000256" key="1">
    <source>
        <dbReference type="PROSITE-ProRule" id="PRU00339"/>
    </source>
</evidence>
<feature type="repeat" description="TPR" evidence="1">
    <location>
        <begin position="364"/>
        <end position="397"/>
    </location>
</feature>
<feature type="compositionally biased region" description="Polar residues" evidence="2">
    <location>
        <begin position="139"/>
        <end position="149"/>
    </location>
</feature>
<keyword evidence="1" id="KW-0802">TPR repeat</keyword>
<dbReference type="Gene3D" id="1.25.40.10">
    <property type="entry name" value="Tetratricopeptide repeat domain"/>
    <property type="match status" value="3"/>
</dbReference>
<protein>
    <submittedName>
        <fullName evidence="3">Uncharacterized protein</fullName>
    </submittedName>
</protein>
<evidence type="ECO:0000313" key="4">
    <source>
        <dbReference type="Proteomes" id="UP000235347"/>
    </source>
</evidence>
<dbReference type="EMBL" id="PNYB01000018">
    <property type="protein sequence ID" value="PMS20640.1"/>
    <property type="molecule type" value="Genomic_DNA"/>
</dbReference>
<dbReference type="GO" id="GO:0016757">
    <property type="term" value="F:glycosyltransferase activity"/>
    <property type="evidence" value="ECO:0007669"/>
    <property type="project" value="InterPro"/>
</dbReference>
<accession>A0A2N7VU10</accession>
<dbReference type="PROSITE" id="PS50005">
    <property type="entry name" value="TPR"/>
    <property type="match status" value="4"/>
</dbReference>
<dbReference type="Proteomes" id="UP000235347">
    <property type="component" value="Unassembled WGS sequence"/>
</dbReference>
<dbReference type="SUPFAM" id="SSF48452">
    <property type="entry name" value="TPR-like"/>
    <property type="match status" value="1"/>
</dbReference>
<dbReference type="Pfam" id="PF01075">
    <property type="entry name" value="Glyco_transf_9"/>
    <property type="match status" value="1"/>
</dbReference>
<dbReference type="InterPro" id="IPR052943">
    <property type="entry name" value="TMTC_O-mannosyl-trnsfr"/>
</dbReference>
<feature type="compositionally biased region" description="Low complexity" evidence="2">
    <location>
        <begin position="183"/>
        <end position="200"/>
    </location>
</feature>
<dbReference type="Gene3D" id="3.40.50.2000">
    <property type="entry name" value="Glycogen Phosphorylase B"/>
    <property type="match status" value="1"/>
</dbReference>
<name>A0A2N7VU10_9BURK</name>
<feature type="region of interest" description="Disordered" evidence="2">
    <location>
        <begin position="136"/>
        <end position="202"/>
    </location>
</feature>
<evidence type="ECO:0000313" key="3">
    <source>
        <dbReference type="EMBL" id="PMS20640.1"/>
    </source>
</evidence>
<feature type="region of interest" description="Disordered" evidence="2">
    <location>
        <begin position="75"/>
        <end position="100"/>
    </location>
</feature>
<dbReference type="PANTHER" id="PTHR44809:SF1">
    <property type="entry name" value="PROTEIN O-MANNOSYL-TRANSFERASE TMTC1"/>
    <property type="match status" value="1"/>
</dbReference>
<dbReference type="SMART" id="SM00028">
    <property type="entry name" value="TPR"/>
    <property type="match status" value="6"/>
</dbReference>
<dbReference type="InterPro" id="IPR019734">
    <property type="entry name" value="TPR_rpt"/>
</dbReference>